<name>A0A2G1VQ39_9FLAO</name>
<dbReference type="PROSITE" id="PS52016">
    <property type="entry name" value="TONB_DEPENDENT_REC_3"/>
    <property type="match status" value="1"/>
</dbReference>
<comment type="caution">
    <text evidence="15">The sequence shown here is derived from an EMBL/GenBank/DDBJ whole genome shotgun (WGS) entry which is preliminary data.</text>
</comment>
<dbReference type="RefSeq" id="WP_099646489.1">
    <property type="nucleotide sequence ID" value="NZ_KZ319292.1"/>
</dbReference>
<dbReference type="AlphaFoldDB" id="A0A2G1VQ39"/>
<evidence type="ECO:0000256" key="3">
    <source>
        <dbReference type="ARBA" id="ARBA00022452"/>
    </source>
</evidence>
<keyword evidence="8 15" id="KW-0675">Receptor</keyword>
<evidence type="ECO:0000256" key="10">
    <source>
        <dbReference type="PROSITE-ProRule" id="PRU01360"/>
    </source>
</evidence>
<feature type="chain" id="PRO_5013699625" evidence="12">
    <location>
        <begin position="21"/>
        <end position="622"/>
    </location>
</feature>
<sequence>MITKKYVLGGALVASLSVFAQQEEPQKLEEVVVTDSKFELKRENSGKVVTRITRDELEKQEGKSVAEILSTVSGISINGAQSNAGQNISIFARGGNNRQVLVLIDGVQLNDPSNIASDYDLRLLDVNSIERIEIIKGAASTLYGSGAATAVINIITSKASKDKIAFEATSVAGTNESQNDRDFSFNDFQNRVAVNGTLDKFTYLVGFAQQYTDGLSAVIDADSNEKDPFSRYSTQVKFGYDFGESFSLTAYGNYDKMDVDYDNSFPLEDAAYRSFSKQYRGGINSEFNYNKGSITLNAAYNSIEREFQSAFPNAYDSDSYILDVFNRYTFNEKFYTVLGLNHINSRTYFGEHETSQITDPYANVVYVSDFGLNVNAGARLNNHSEYGSHLTYSLNPSFSLEQQEGYLKFFGSYATSFIAPSLSQLYGDFGANPDLQPEEDRTLEGGVEWKAGTFRVSGTYFNRLEENFIDYVTIDPVTFEGEYQNVTEDFAVKGAEFELEGKLLKVLDLRANYTFTEPKDRQLLRLPKHTAFGQVGLNLNSGTFFSASYQYRGERSDSDFATGERVSLDAYGLFDLYLSQKILKNQVNLFVGLNNVFNTDYVELVGYTTRGRNIRFGLNLSL</sequence>
<evidence type="ECO:0000256" key="4">
    <source>
        <dbReference type="ARBA" id="ARBA00022692"/>
    </source>
</evidence>
<dbReference type="Gene3D" id="2.170.130.10">
    <property type="entry name" value="TonB-dependent receptor, plug domain"/>
    <property type="match status" value="1"/>
</dbReference>
<dbReference type="GO" id="GO:0009279">
    <property type="term" value="C:cell outer membrane"/>
    <property type="evidence" value="ECO:0007669"/>
    <property type="project" value="UniProtKB-SubCell"/>
</dbReference>
<dbReference type="EMBL" id="NQXA01000010">
    <property type="protein sequence ID" value="PHQ28875.1"/>
    <property type="molecule type" value="Genomic_DNA"/>
</dbReference>
<evidence type="ECO:0000259" key="13">
    <source>
        <dbReference type="Pfam" id="PF00593"/>
    </source>
</evidence>
<keyword evidence="6 11" id="KW-0798">TonB box</keyword>
<comment type="subcellular location">
    <subcellularLocation>
        <location evidence="1 10">Cell outer membrane</location>
        <topology evidence="1 10">Multi-pass membrane protein</topology>
    </subcellularLocation>
</comment>
<dbReference type="InterPro" id="IPR039426">
    <property type="entry name" value="TonB-dep_rcpt-like"/>
</dbReference>
<dbReference type="InterPro" id="IPR012910">
    <property type="entry name" value="Plug_dom"/>
</dbReference>
<dbReference type="CDD" id="cd01347">
    <property type="entry name" value="ligand_gated_channel"/>
    <property type="match status" value="1"/>
</dbReference>
<dbReference type="GO" id="GO:0015344">
    <property type="term" value="F:siderophore uptake transmembrane transporter activity"/>
    <property type="evidence" value="ECO:0007669"/>
    <property type="project" value="TreeGrafter"/>
</dbReference>
<dbReference type="PANTHER" id="PTHR30069">
    <property type="entry name" value="TONB-DEPENDENT OUTER MEMBRANE RECEPTOR"/>
    <property type="match status" value="1"/>
</dbReference>
<comment type="similarity">
    <text evidence="10 11">Belongs to the TonB-dependent receptor family.</text>
</comment>
<evidence type="ECO:0000313" key="16">
    <source>
        <dbReference type="Proteomes" id="UP000229433"/>
    </source>
</evidence>
<dbReference type="Pfam" id="PF07715">
    <property type="entry name" value="Plug"/>
    <property type="match status" value="1"/>
</dbReference>
<organism evidence="15 16">
    <name type="scientific">Leeuwenhoekiella nanhaiensis</name>
    <dbReference type="NCBI Taxonomy" id="1655491"/>
    <lineage>
        <taxon>Bacteria</taxon>
        <taxon>Pseudomonadati</taxon>
        <taxon>Bacteroidota</taxon>
        <taxon>Flavobacteriia</taxon>
        <taxon>Flavobacteriales</taxon>
        <taxon>Flavobacteriaceae</taxon>
        <taxon>Leeuwenhoekiella</taxon>
    </lineage>
</organism>
<reference evidence="15 16" key="1">
    <citation type="submission" date="2017-08" db="EMBL/GenBank/DDBJ databases">
        <title>The whole genome shortgun sequences of strain Leeuwenhoekiella nanhaiensis G18 from the South China Sea.</title>
        <authorList>
            <person name="Liu Q."/>
        </authorList>
    </citation>
    <scope>NUCLEOTIDE SEQUENCE [LARGE SCALE GENOMIC DNA]</scope>
    <source>
        <strain evidence="15 16">G18</strain>
    </source>
</reference>
<evidence type="ECO:0000256" key="6">
    <source>
        <dbReference type="ARBA" id="ARBA00023077"/>
    </source>
</evidence>
<dbReference type="InterPro" id="IPR037066">
    <property type="entry name" value="Plug_dom_sf"/>
</dbReference>
<keyword evidence="9 10" id="KW-0998">Cell outer membrane</keyword>
<keyword evidence="5 12" id="KW-0732">Signal</keyword>
<dbReference type="Gene3D" id="2.40.170.20">
    <property type="entry name" value="TonB-dependent receptor, beta-barrel domain"/>
    <property type="match status" value="1"/>
</dbReference>
<evidence type="ECO:0000256" key="5">
    <source>
        <dbReference type="ARBA" id="ARBA00022729"/>
    </source>
</evidence>
<dbReference type="SUPFAM" id="SSF56935">
    <property type="entry name" value="Porins"/>
    <property type="match status" value="1"/>
</dbReference>
<evidence type="ECO:0000256" key="11">
    <source>
        <dbReference type="RuleBase" id="RU003357"/>
    </source>
</evidence>
<evidence type="ECO:0000256" key="9">
    <source>
        <dbReference type="ARBA" id="ARBA00023237"/>
    </source>
</evidence>
<evidence type="ECO:0000256" key="7">
    <source>
        <dbReference type="ARBA" id="ARBA00023136"/>
    </source>
</evidence>
<dbReference type="OrthoDB" id="9758472at2"/>
<evidence type="ECO:0000259" key="14">
    <source>
        <dbReference type="Pfam" id="PF07715"/>
    </source>
</evidence>
<evidence type="ECO:0000256" key="12">
    <source>
        <dbReference type="SAM" id="SignalP"/>
    </source>
</evidence>
<feature type="domain" description="TonB-dependent receptor plug" evidence="14">
    <location>
        <begin position="44"/>
        <end position="150"/>
    </location>
</feature>
<dbReference type="InterPro" id="IPR000531">
    <property type="entry name" value="Beta-barrel_TonB"/>
</dbReference>
<gene>
    <name evidence="15" type="ORF">CJ305_11810</name>
</gene>
<keyword evidence="7 10" id="KW-0472">Membrane</keyword>
<keyword evidence="3 10" id="KW-1134">Transmembrane beta strand</keyword>
<evidence type="ECO:0000313" key="15">
    <source>
        <dbReference type="EMBL" id="PHQ28875.1"/>
    </source>
</evidence>
<keyword evidence="4 10" id="KW-0812">Transmembrane</keyword>
<protein>
    <submittedName>
        <fullName evidence="15">TonB-dependent receptor</fullName>
    </submittedName>
</protein>
<dbReference type="GO" id="GO:0044718">
    <property type="term" value="P:siderophore transmembrane transport"/>
    <property type="evidence" value="ECO:0007669"/>
    <property type="project" value="TreeGrafter"/>
</dbReference>
<proteinExistence type="inferred from homology"/>
<dbReference type="Pfam" id="PF00593">
    <property type="entry name" value="TonB_dep_Rec_b-barrel"/>
    <property type="match status" value="1"/>
</dbReference>
<keyword evidence="16" id="KW-1185">Reference proteome</keyword>
<accession>A0A2G1VQ39</accession>
<feature type="domain" description="TonB-dependent receptor-like beta-barrel" evidence="13">
    <location>
        <begin position="171"/>
        <end position="596"/>
    </location>
</feature>
<keyword evidence="2 10" id="KW-0813">Transport</keyword>
<dbReference type="InterPro" id="IPR036942">
    <property type="entry name" value="Beta-barrel_TonB_sf"/>
</dbReference>
<evidence type="ECO:0000256" key="1">
    <source>
        <dbReference type="ARBA" id="ARBA00004571"/>
    </source>
</evidence>
<dbReference type="Proteomes" id="UP000229433">
    <property type="component" value="Unassembled WGS sequence"/>
</dbReference>
<feature type="signal peptide" evidence="12">
    <location>
        <begin position="1"/>
        <end position="20"/>
    </location>
</feature>
<evidence type="ECO:0000256" key="8">
    <source>
        <dbReference type="ARBA" id="ARBA00023170"/>
    </source>
</evidence>
<evidence type="ECO:0000256" key="2">
    <source>
        <dbReference type="ARBA" id="ARBA00022448"/>
    </source>
</evidence>
<dbReference type="PANTHER" id="PTHR30069:SF29">
    <property type="entry name" value="HEMOGLOBIN AND HEMOGLOBIN-HAPTOGLOBIN-BINDING PROTEIN 1-RELATED"/>
    <property type="match status" value="1"/>
</dbReference>